<evidence type="ECO:0000313" key="2">
    <source>
        <dbReference type="EMBL" id="MDQ0160787.1"/>
    </source>
</evidence>
<keyword evidence="3" id="KW-1185">Reference proteome</keyword>
<reference evidence="2 3" key="1">
    <citation type="submission" date="2023-07" db="EMBL/GenBank/DDBJ databases">
        <title>Genomic Encyclopedia of Type Strains, Phase IV (KMG-IV): sequencing the most valuable type-strain genomes for metagenomic binning, comparative biology and taxonomic classification.</title>
        <authorList>
            <person name="Goeker M."/>
        </authorList>
    </citation>
    <scope>NUCLEOTIDE SEQUENCE [LARGE SCALE GENOMIC DNA]</scope>
    <source>
        <strain evidence="2 3">DSM 16460</strain>
    </source>
</reference>
<sequence length="181" mass="20748">MINIFIGLFFVFFKTNLSFLDVGVTYYITNLIGYVSIYFGVQELGKTNQRLLKLKPYVIVMMAHSIFFFLLTITDHSPLTMGMSTPLETFIAWSGAILIFAGMFMIFIIIFELMDGLTGNHKLLYNLVSIMMFLFILAFISAILNFSSMFSTTIMGALLLVEVIFLISYYYVFLARNEKQT</sequence>
<feature type="transmembrane region" description="Helical" evidence="1">
    <location>
        <begin position="90"/>
        <end position="111"/>
    </location>
</feature>
<dbReference type="EMBL" id="JAUSTQ010000018">
    <property type="protein sequence ID" value="MDQ0160787.1"/>
    <property type="molecule type" value="Genomic_DNA"/>
</dbReference>
<comment type="caution">
    <text evidence="2">The sequence shown here is derived from an EMBL/GenBank/DDBJ whole genome shotgun (WGS) entry which is preliminary data.</text>
</comment>
<gene>
    <name evidence="2" type="ORF">J2S77_002794</name>
</gene>
<name>A0ABT9VIT8_9BACI</name>
<dbReference type="RefSeq" id="WP_306978285.1">
    <property type="nucleotide sequence ID" value="NZ_JAUSTQ010000018.1"/>
</dbReference>
<feature type="transmembrane region" description="Helical" evidence="1">
    <location>
        <begin position="150"/>
        <end position="172"/>
    </location>
</feature>
<feature type="transmembrane region" description="Helical" evidence="1">
    <location>
        <begin position="57"/>
        <end position="74"/>
    </location>
</feature>
<keyword evidence="1" id="KW-0812">Transmembrane</keyword>
<accession>A0ABT9VIT8</accession>
<evidence type="ECO:0000256" key="1">
    <source>
        <dbReference type="SAM" id="Phobius"/>
    </source>
</evidence>
<keyword evidence="1" id="KW-0472">Membrane</keyword>
<keyword evidence="1" id="KW-1133">Transmembrane helix</keyword>
<feature type="transmembrane region" description="Helical" evidence="1">
    <location>
        <begin position="123"/>
        <end position="144"/>
    </location>
</feature>
<organism evidence="2 3">
    <name type="scientific">Alkalibacillus salilacus</name>
    <dbReference type="NCBI Taxonomy" id="284582"/>
    <lineage>
        <taxon>Bacteria</taxon>
        <taxon>Bacillati</taxon>
        <taxon>Bacillota</taxon>
        <taxon>Bacilli</taxon>
        <taxon>Bacillales</taxon>
        <taxon>Bacillaceae</taxon>
        <taxon>Alkalibacillus</taxon>
    </lineage>
</organism>
<protein>
    <submittedName>
        <fullName evidence="2">Uncharacterized protein</fullName>
    </submittedName>
</protein>
<dbReference type="Proteomes" id="UP001224359">
    <property type="component" value="Unassembled WGS sequence"/>
</dbReference>
<evidence type="ECO:0000313" key="3">
    <source>
        <dbReference type="Proteomes" id="UP001224359"/>
    </source>
</evidence>
<feature type="transmembrane region" description="Helical" evidence="1">
    <location>
        <begin position="27"/>
        <end position="45"/>
    </location>
</feature>
<proteinExistence type="predicted"/>